<protein>
    <submittedName>
        <fullName evidence="1">Uncharacterized protein</fullName>
    </submittedName>
</protein>
<proteinExistence type="predicted"/>
<reference evidence="1" key="1">
    <citation type="submission" date="2024-03" db="EMBL/GenBank/DDBJ databases">
        <title>Novel Streptomyces species of biotechnological and ecological value are a feature of Machair soil.</title>
        <authorList>
            <person name="Prole J.R."/>
            <person name="Goodfellow M."/>
            <person name="Allenby N."/>
            <person name="Ward A.C."/>
        </authorList>
    </citation>
    <scope>NUCLEOTIDE SEQUENCE</scope>
    <source>
        <strain evidence="1">MS1.AVA.4</strain>
    </source>
</reference>
<dbReference type="EMBL" id="JBBKAI010000002">
    <property type="protein sequence ID" value="MEJ8662125.1"/>
    <property type="molecule type" value="Genomic_DNA"/>
</dbReference>
<gene>
    <name evidence="1" type="ORF">WKI58_37580</name>
</gene>
<keyword evidence="2" id="KW-1185">Reference proteome</keyword>
<dbReference type="Proteomes" id="UP001375539">
    <property type="component" value="Unassembled WGS sequence"/>
</dbReference>
<sequence>MTGGWEDSPGYTDEQKAEDTRLRALVRDLSITVSTHPYWATLQGGDVVAARMALKHHPDVLPSPAGA</sequence>
<evidence type="ECO:0000313" key="1">
    <source>
        <dbReference type="EMBL" id="MEJ8662125.1"/>
    </source>
</evidence>
<organism evidence="1 2">
    <name type="scientific">Streptomyces pratisoli</name>
    <dbReference type="NCBI Taxonomy" id="3139917"/>
    <lineage>
        <taxon>Bacteria</taxon>
        <taxon>Bacillati</taxon>
        <taxon>Actinomycetota</taxon>
        <taxon>Actinomycetes</taxon>
        <taxon>Kitasatosporales</taxon>
        <taxon>Streptomycetaceae</taxon>
        <taxon>Streptomyces</taxon>
    </lineage>
</organism>
<accession>A0ACC6QUE4</accession>
<comment type="caution">
    <text evidence="1">The sequence shown here is derived from an EMBL/GenBank/DDBJ whole genome shotgun (WGS) entry which is preliminary data.</text>
</comment>
<evidence type="ECO:0000313" key="2">
    <source>
        <dbReference type="Proteomes" id="UP001375539"/>
    </source>
</evidence>
<name>A0ACC6QUE4_9ACTN</name>